<evidence type="ECO:0000313" key="2">
    <source>
        <dbReference type="EMBL" id="MDN5215312.1"/>
    </source>
</evidence>
<feature type="domain" description="N-acetyltransferase" evidence="1">
    <location>
        <begin position="12"/>
        <end position="171"/>
    </location>
</feature>
<dbReference type="InterPro" id="IPR051531">
    <property type="entry name" value="N-acetyltransferase"/>
</dbReference>
<dbReference type="PROSITE" id="PS51186">
    <property type="entry name" value="GNAT"/>
    <property type="match status" value="1"/>
</dbReference>
<organism evidence="2 3">
    <name type="scientific">Agaribacillus aureus</name>
    <dbReference type="NCBI Taxonomy" id="3051825"/>
    <lineage>
        <taxon>Bacteria</taxon>
        <taxon>Pseudomonadati</taxon>
        <taxon>Bacteroidota</taxon>
        <taxon>Cytophagia</taxon>
        <taxon>Cytophagales</taxon>
        <taxon>Splendidivirgaceae</taxon>
        <taxon>Agaribacillus</taxon>
    </lineage>
</organism>
<dbReference type="RefSeq" id="WP_346760647.1">
    <property type="nucleotide sequence ID" value="NZ_JAUJEB010000006.1"/>
</dbReference>
<protein>
    <submittedName>
        <fullName evidence="2">GNAT family N-acetyltransferase</fullName>
    </submittedName>
</protein>
<dbReference type="PANTHER" id="PTHR43792:SF1">
    <property type="entry name" value="N-ACETYLTRANSFERASE DOMAIN-CONTAINING PROTEIN"/>
    <property type="match status" value="1"/>
</dbReference>
<dbReference type="PANTHER" id="PTHR43792">
    <property type="entry name" value="GNAT FAMILY, PUTATIVE (AFU_ORTHOLOGUE AFUA_3G00765)-RELATED-RELATED"/>
    <property type="match status" value="1"/>
</dbReference>
<proteinExistence type="predicted"/>
<accession>A0ABT8LEB7</accession>
<evidence type="ECO:0000313" key="3">
    <source>
        <dbReference type="Proteomes" id="UP001172083"/>
    </source>
</evidence>
<name>A0ABT8LEB7_9BACT</name>
<keyword evidence="3" id="KW-1185">Reference proteome</keyword>
<dbReference type="InterPro" id="IPR016181">
    <property type="entry name" value="Acyl_CoA_acyltransferase"/>
</dbReference>
<evidence type="ECO:0000259" key="1">
    <source>
        <dbReference type="PROSITE" id="PS51186"/>
    </source>
</evidence>
<dbReference type="SUPFAM" id="SSF55729">
    <property type="entry name" value="Acyl-CoA N-acyltransferases (Nat)"/>
    <property type="match status" value="1"/>
</dbReference>
<dbReference type="InterPro" id="IPR000182">
    <property type="entry name" value="GNAT_dom"/>
</dbReference>
<dbReference type="Proteomes" id="UP001172083">
    <property type="component" value="Unassembled WGS sequence"/>
</dbReference>
<reference evidence="2" key="1">
    <citation type="submission" date="2023-06" db="EMBL/GenBank/DDBJ databases">
        <title>Genomic of Agaribacillus aureum.</title>
        <authorList>
            <person name="Wang G."/>
        </authorList>
    </citation>
    <scope>NUCLEOTIDE SEQUENCE</scope>
    <source>
        <strain evidence="2">BMA12</strain>
    </source>
</reference>
<dbReference type="Gene3D" id="3.40.630.30">
    <property type="match status" value="1"/>
</dbReference>
<dbReference type="EMBL" id="JAUJEB010000006">
    <property type="protein sequence ID" value="MDN5215312.1"/>
    <property type="molecule type" value="Genomic_DNA"/>
</dbReference>
<dbReference type="Pfam" id="PF13302">
    <property type="entry name" value="Acetyltransf_3"/>
    <property type="match status" value="1"/>
</dbReference>
<sequence>MMILDGLESERLKFRSITMDDYQPLMAFFSNPEATKFFYPTQPPEELCRDWIKRQLQRYKNDGYGLCALIEKATGQLVGQCGLLNQVVDEVKELEIGYSLIPAFWSRGFAIEAARYFKNFAFENKMAPSVISIIEINNLNSQKVAYKNGMQIQKKTRFKNVDAYVFRITFSEWRQHLKKEVDS</sequence>
<comment type="caution">
    <text evidence="2">The sequence shown here is derived from an EMBL/GenBank/DDBJ whole genome shotgun (WGS) entry which is preliminary data.</text>
</comment>
<gene>
    <name evidence="2" type="ORF">QQ020_24750</name>
</gene>